<dbReference type="Proteomes" id="UP001173223">
    <property type="component" value="Unassembled WGS sequence"/>
</dbReference>
<reference evidence="1" key="2">
    <citation type="submission" date="2022-04" db="EMBL/GenBank/DDBJ databases">
        <authorList>
            <person name="Livingstone P.G."/>
        </authorList>
    </citation>
    <scope>NUCLEOTIDE SEQUENCE</scope>
    <source>
        <strain evidence="1">BRON_8</strain>
    </source>
</reference>
<evidence type="ECO:0000313" key="2">
    <source>
        <dbReference type="Proteomes" id="UP001173223"/>
    </source>
</evidence>
<evidence type="ECO:0000313" key="1">
    <source>
        <dbReference type="EMBL" id="MDK4512862.1"/>
    </source>
</evidence>
<sequence length="127" mass="14895">MKLKGFDEFEKVIQGLKNDFPDSTETFMKQQAEALKTDVKKEISKGGNHPVDTGTLRNAWQRKHAGKYRQVLFNATDYAAHVEYGHRIGKGRKRFVKGRFMLRKAIDTRRIKFYRDLEKFVGKLMKK</sequence>
<dbReference type="EMBL" id="JAMGTK010000027">
    <property type="protein sequence ID" value="MDK4512862.1"/>
    <property type="molecule type" value="Genomic_DNA"/>
</dbReference>
<keyword evidence="2" id="KW-1185">Reference proteome</keyword>
<reference evidence="1" key="1">
    <citation type="journal article" date="2022" name="Gene">
        <title>A genome-led study on the pathogenesis of Fusobacterium necrophorum infections.</title>
        <authorList>
            <person name="Thapa G."/>
            <person name="Jayal A."/>
            <person name="Sikazwe E."/>
            <person name="Perry T."/>
            <person name="Mohammed Al Balushi A."/>
            <person name="Livingstone P."/>
        </authorList>
    </citation>
    <scope>NUCLEOTIDE SEQUENCE</scope>
    <source>
        <strain evidence="1">BRON_8</strain>
    </source>
</reference>
<dbReference type="Pfam" id="PF04883">
    <property type="entry name" value="HK97-gp10_like"/>
    <property type="match status" value="1"/>
</dbReference>
<comment type="caution">
    <text evidence="1">The sequence shown here is derived from an EMBL/GenBank/DDBJ whole genome shotgun (WGS) entry which is preliminary data.</text>
</comment>
<dbReference type="InterPro" id="IPR010064">
    <property type="entry name" value="HK97-gp10_tail"/>
</dbReference>
<protein>
    <submittedName>
        <fullName evidence="1">HK97 gp10 family phage protein</fullName>
    </submittedName>
</protein>
<accession>A0AAW6WDL8</accession>
<name>A0AAW6WDL8_9FUSO</name>
<organism evidence="1 2">
    <name type="scientific">Fusobacterium necrophorum</name>
    <dbReference type="NCBI Taxonomy" id="859"/>
    <lineage>
        <taxon>Bacteria</taxon>
        <taxon>Fusobacteriati</taxon>
        <taxon>Fusobacteriota</taxon>
        <taxon>Fusobacteriia</taxon>
        <taxon>Fusobacteriales</taxon>
        <taxon>Fusobacteriaceae</taxon>
        <taxon>Fusobacterium</taxon>
    </lineage>
</organism>
<proteinExistence type="predicted"/>
<gene>
    <name evidence="1" type="ORF">MWG07_11445</name>
</gene>
<dbReference type="AlphaFoldDB" id="A0AAW6WDL8"/>
<dbReference type="RefSeq" id="WP_005958372.1">
    <property type="nucleotide sequence ID" value="NZ_JAMGTK010000027.1"/>
</dbReference>